<dbReference type="SFLD" id="SFLDG01136">
    <property type="entry name" value="C1.6:_Phosphoserine_Phosphatas"/>
    <property type="match status" value="1"/>
</dbReference>
<evidence type="ECO:0000256" key="9">
    <source>
        <dbReference type="ARBA" id="ARBA00022842"/>
    </source>
</evidence>
<evidence type="ECO:0000256" key="10">
    <source>
        <dbReference type="ARBA" id="ARBA00031051"/>
    </source>
</evidence>
<organism evidence="13 14">
    <name type="scientific">Dokdonella fugitiva</name>
    <dbReference type="NCBI Taxonomy" id="328517"/>
    <lineage>
        <taxon>Bacteria</taxon>
        <taxon>Pseudomonadati</taxon>
        <taxon>Pseudomonadota</taxon>
        <taxon>Gammaproteobacteria</taxon>
        <taxon>Lysobacterales</taxon>
        <taxon>Rhodanobacteraceae</taxon>
        <taxon>Dokdonella</taxon>
    </lineage>
</organism>
<dbReference type="PANTHER" id="PTHR21485">
    <property type="entry name" value="HAD SUPERFAMILY MEMBERS CMAS AND KDSC"/>
    <property type="match status" value="1"/>
</dbReference>
<dbReference type="InterPro" id="IPR050793">
    <property type="entry name" value="CMP-NeuNAc_synthase"/>
</dbReference>
<keyword evidence="8 11" id="KW-0378">Hydrolase</keyword>
<dbReference type="EC" id="3.1.3.45" evidence="5 11"/>
<dbReference type="Pfam" id="PF08282">
    <property type="entry name" value="Hydrolase_3"/>
    <property type="match status" value="1"/>
</dbReference>
<feature type="binding site" evidence="12">
    <location>
        <position position="23"/>
    </location>
    <ligand>
        <name>Mg(2+)</name>
        <dbReference type="ChEBI" id="CHEBI:18420"/>
    </ligand>
</feature>
<dbReference type="InterPro" id="IPR036412">
    <property type="entry name" value="HAD-like_sf"/>
</dbReference>
<keyword evidence="7 11" id="KW-0479">Metal-binding</keyword>
<evidence type="ECO:0000256" key="12">
    <source>
        <dbReference type="PIRSR" id="PIRSR006118-2"/>
    </source>
</evidence>
<feature type="binding site" evidence="12">
    <location>
        <position position="25"/>
    </location>
    <ligand>
        <name>substrate</name>
    </ligand>
</feature>
<comment type="cofactor">
    <cofactor evidence="2 11 12">
        <name>Mg(2+)</name>
        <dbReference type="ChEBI" id="CHEBI:18420"/>
    </cofactor>
</comment>
<dbReference type="FunFam" id="3.40.50.1000:FF:000029">
    <property type="entry name" value="3-deoxy-D-manno-octulosonate 8-phosphate phosphatase KdsC"/>
    <property type="match status" value="1"/>
</dbReference>
<dbReference type="GO" id="GO:0008781">
    <property type="term" value="F:N-acylneuraminate cytidylyltransferase activity"/>
    <property type="evidence" value="ECO:0007669"/>
    <property type="project" value="TreeGrafter"/>
</dbReference>
<evidence type="ECO:0000313" key="14">
    <source>
        <dbReference type="Proteomes" id="UP000294862"/>
    </source>
</evidence>
<evidence type="ECO:0000256" key="4">
    <source>
        <dbReference type="ARBA" id="ARBA00011881"/>
    </source>
</evidence>
<evidence type="ECO:0000256" key="8">
    <source>
        <dbReference type="ARBA" id="ARBA00022801"/>
    </source>
</evidence>
<comment type="function">
    <text evidence="11">Catalyzes the hydrolysis of 3-deoxy-D-manno-octulosonate 8-phosphate (KDO 8-P) to 3-deoxy-D-manno-octulosonate (KDO) and inorganic phosphate.</text>
</comment>
<evidence type="ECO:0000256" key="6">
    <source>
        <dbReference type="ARBA" id="ARBA00020092"/>
    </source>
</evidence>
<dbReference type="Proteomes" id="UP000294862">
    <property type="component" value="Unassembled WGS sequence"/>
</dbReference>
<dbReference type="GO" id="GO:0019143">
    <property type="term" value="F:3-deoxy-manno-octulosonate-8-phosphatase activity"/>
    <property type="evidence" value="ECO:0007669"/>
    <property type="project" value="UniProtKB-UniRule"/>
</dbReference>
<gene>
    <name evidence="13" type="ORF">EV148_102515</name>
</gene>
<dbReference type="SUPFAM" id="SSF56784">
    <property type="entry name" value="HAD-like"/>
    <property type="match status" value="1"/>
</dbReference>
<comment type="catalytic activity">
    <reaction evidence="1 11">
        <text>3-deoxy-alpha-D-manno-2-octulosonate-8-phosphate + H2O = 3-deoxy-alpha-D-manno-oct-2-ulosonate + phosphate</text>
        <dbReference type="Rhea" id="RHEA:11500"/>
        <dbReference type="ChEBI" id="CHEBI:15377"/>
        <dbReference type="ChEBI" id="CHEBI:43474"/>
        <dbReference type="ChEBI" id="CHEBI:85985"/>
        <dbReference type="ChEBI" id="CHEBI:85986"/>
        <dbReference type="EC" id="3.1.3.45"/>
    </reaction>
</comment>
<evidence type="ECO:0000256" key="11">
    <source>
        <dbReference type="PIRNR" id="PIRNR006118"/>
    </source>
</evidence>
<dbReference type="NCBIfam" id="TIGR01670">
    <property type="entry name" value="KdsC-phosphatas"/>
    <property type="match status" value="1"/>
</dbReference>
<dbReference type="SFLD" id="SFLDG01138">
    <property type="entry name" value="C1.6.2:_Deoxy-d-mannose-octulo"/>
    <property type="match status" value="1"/>
</dbReference>
<name>A0A4R2IDC1_9GAMM</name>
<keyword evidence="11" id="KW-0448">Lipopolysaccharide biosynthesis</keyword>
<sequence length="180" mass="19586">MLPNDLPADIRDRAARVKLAVFDVDGVLTDGKLFFAADGHEIKAFHVLDGLGFKRLLANGIEVAVITSRMSHVVTERMATLGVAHVYQDQQDKRACLDELLHALKLDASQVAYTGDDLPDLAPMQKVGLAIAVANAHPWVRERAHWRTRLAGGNGAAREVCDLLLGAQGRAETELAAFLR</sequence>
<evidence type="ECO:0000256" key="3">
    <source>
        <dbReference type="ARBA" id="ARBA00005893"/>
    </source>
</evidence>
<comment type="subunit">
    <text evidence="4 11">Homotetramer.</text>
</comment>
<dbReference type="PANTHER" id="PTHR21485:SF3">
    <property type="entry name" value="N-ACYLNEURAMINATE CYTIDYLYLTRANSFERASE"/>
    <property type="match status" value="1"/>
</dbReference>
<evidence type="ECO:0000313" key="13">
    <source>
        <dbReference type="EMBL" id="TCO42156.1"/>
    </source>
</evidence>
<dbReference type="GO" id="GO:0009103">
    <property type="term" value="P:lipopolysaccharide biosynthetic process"/>
    <property type="evidence" value="ECO:0007669"/>
    <property type="project" value="UniProtKB-UniRule"/>
</dbReference>
<dbReference type="RefSeq" id="WP_131995378.1">
    <property type="nucleotide sequence ID" value="NZ_JACGXM010000011.1"/>
</dbReference>
<evidence type="ECO:0000256" key="1">
    <source>
        <dbReference type="ARBA" id="ARBA00000898"/>
    </source>
</evidence>
<protein>
    <recommendedName>
        <fullName evidence="6 11">3-deoxy-D-manno-octulosonate 8-phosphate phosphatase KdsC</fullName>
        <ecNumber evidence="5 11">3.1.3.45</ecNumber>
    </recommendedName>
    <alternativeName>
        <fullName evidence="10 11">KDO 8-P phosphatase</fullName>
    </alternativeName>
</protein>
<dbReference type="GO" id="GO:0046872">
    <property type="term" value="F:metal ion binding"/>
    <property type="evidence" value="ECO:0007669"/>
    <property type="project" value="UniProtKB-UniRule"/>
</dbReference>
<proteinExistence type="inferred from homology"/>
<comment type="caution">
    <text evidence="13">The sequence shown here is derived from an EMBL/GenBank/DDBJ whole genome shotgun (WGS) entry which is preliminary data.</text>
</comment>
<evidence type="ECO:0000256" key="7">
    <source>
        <dbReference type="ARBA" id="ARBA00022723"/>
    </source>
</evidence>
<reference evidence="13 14" key="1">
    <citation type="journal article" date="2015" name="Stand. Genomic Sci.">
        <title>Genomic Encyclopedia of Bacterial and Archaeal Type Strains, Phase III: the genomes of soil and plant-associated and newly described type strains.</title>
        <authorList>
            <person name="Whitman W.B."/>
            <person name="Woyke T."/>
            <person name="Klenk H.P."/>
            <person name="Zhou Y."/>
            <person name="Lilburn T.G."/>
            <person name="Beck B.J."/>
            <person name="De Vos P."/>
            <person name="Vandamme P."/>
            <person name="Eisen J.A."/>
            <person name="Garrity G."/>
            <person name="Hugenholtz P."/>
            <person name="Kyrpides N.C."/>
        </authorList>
    </citation>
    <scope>NUCLEOTIDE SEQUENCE [LARGE SCALE GENOMIC DNA]</scope>
    <source>
        <strain evidence="13 14">A3</strain>
    </source>
</reference>
<dbReference type="AlphaFoldDB" id="A0A4R2IDC1"/>
<comment type="similarity">
    <text evidence="3 11">Belongs to the KdsC family.</text>
</comment>
<dbReference type="InterPro" id="IPR023214">
    <property type="entry name" value="HAD_sf"/>
</dbReference>
<accession>A0A4R2IDC1</accession>
<dbReference type="Gene3D" id="3.40.50.1000">
    <property type="entry name" value="HAD superfamily/HAD-like"/>
    <property type="match status" value="1"/>
</dbReference>
<feature type="binding site" evidence="12">
    <location>
        <position position="116"/>
    </location>
    <ligand>
        <name>Mg(2+)</name>
        <dbReference type="ChEBI" id="CHEBI:18420"/>
    </ligand>
</feature>
<dbReference type="PIRSF" id="PIRSF006118">
    <property type="entry name" value="KDO8-P_Ptase"/>
    <property type="match status" value="1"/>
</dbReference>
<dbReference type="SFLD" id="SFLDS00003">
    <property type="entry name" value="Haloacid_Dehalogenase"/>
    <property type="match status" value="1"/>
</dbReference>
<dbReference type="OrthoDB" id="9805604at2"/>
<dbReference type="InterPro" id="IPR010023">
    <property type="entry name" value="KdsC_fam"/>
</dbReference>
<keyword evidence="9 11" id="KW-0460">Magnesium</keyword>
<evidence type="ECO:0000256" key="5">
    <source>
        <dbReference type="ARBA" id="ARBA00013066"/>
    </source>
</evidence>
<keyword evidence="14" id="KW-1185">Reference proteome</keyword>
<evidence type="ECO:0000256" key="2">
    <source>
        <dbReference type="ARBA" id="ARBA00001946"/>
    </source>
</evidence>
<dbReference type="EMBL" id="SLWQ01000002">
    <property type="protein sequence ID" value="TCO42156.1"/>
    <property type="molecule type" value="Genomic_DNA"/>
</dbReference>
<dbReference type="CDD" id="cd01630">
    <property type="entry name" value="HAD_KDO-like"/>
    <property type="match status" value="1"/>
</dbReference>